<gene>
    <name evidence="2" type="ORF">DXX94_00745</name>
</gene>
<reference evidence="3" key="1">
    <citation type="submission" date="2018-08" db="EMBL/GenBank/DDBJ databases">
        <title>Thalassotalea euphylliae genome.</title>
        <authorList>
            <person name="Summers S."/>
            <person name="Rice S.A."/>
            <person name="Freckelton M.L."/>
            <person name="Nedved B.T."/>
            <person name="Hadfield M.G."/>
        </authorList>
    </citation>
    <scope>NUCLEOTIDE SEQUENCE [LARGE SCALE GENOMIC DNA]</scope>
    <source>
        <strain evidence="3">H3</strain>
    </source>
</reference>
<proteinExistence type="predicted"/>
<evidence type="ECO:0000313" key="3">
    <source>
        <dbReference type="Proteomes" id="UP000256899"/>
    </source>
</evidence>
<comment type="caution">
    <text evidence="2">The sequence shown here is derived from an EMBL/GenBank/DDBJ whole genome shotgun (WGS) entry which is preliminary data.</text>
</comment>
<dbReference type="RefSeq" id="WP_116013226.1">
    <property type="nucleotide sequence ID" value="NZ_QUOT01000001.1"/>
</dbReference>
<keyword evidence="1" id="KW-0732">Signal</keyword>
<dbReference type="PROSITE" id="PS51257">
    <property type="entry name" value="PROKAR_LIPOPROTEIN"/>
    <property type="match status" value="1"/>
</dbReference>
<keyword evidence="3" id="KW-1185">Reference proteome</keyword>
<name>A0A3E0TY13_9GAMM</name>
<dbReference type="EMBL" id="QUOT01000001">
    <property type="protein sequence ID" value="REL29369.1"/>
    <property type="molecule type" value="Genomic_DNA"/>
</dbReference>
<dbReference type="Proteomes" id="UP000256899">
    <property type="component" value="Unassembled WGS sequence"/>
</dbReference>
<sequence length="248" mass="28933">MIKIKSVVLLMLCLALAGCLESELEKSQKEHLAQYRQNIENIMDSYANSAAAADKIQEVHQAHITVLGNLTKVKEHFSQFEQEQKLQTMISLYDSALTHLIVRQIQILELGQPMWNADIDKFQQIKEINYFHQHQAVLSELLAMLEEYKDLILDHHEKVRVDLVESSLDEDDRKQIWPALNGQITIYLYSIKPKLKLIQKRAEAEMEIAEFLHEHQADYIFSQEHGLQFKTPWILHTYQTKLKMLGVL</sequence>
<organism evidence="2 3">
    <name type="scientific">Thalassotalea euphylliae</name>
    <dbReference type="NCBI Taxonomy" id="1655234"/>
    <lineage>
        <taxon>Bacteria</taxon>
        <taxon>Pseudomonadati</taxon>
        <taxon>Pseudomonadota</taxon>
        <taxon>Gammaproteobacteria</taxon>
        <taxon>Alteromonadales</taxon>
        <taxon>Colwelliaceae</taxon>
        <taxon>Thalassotalea</taxon>
    </lineage>
</organism>
<feature type="chain" id="PRO_5017831044" description="Lipoprotein" evidence="1">
    <location>
        <begin position="18"/>
        <end position="248"/>
    </location>
</feature>
<protein>
    <recommendedName>
        <fullName evidence="4">Lipoprotein</fullName>
    </recommendedName>
</protein>
<dbReference type="AlphaFoldDB" id="A0A3E0TY13"/>
<evidence type="ECO:0008006" key="4">
    <source>
        <dbReference type="Google" id="ProtNLM"/>
    </source>
</evidence>
<accession>A0A3E0TY13</accession>
<evidence type="ECO:0000313" key="2">
    <source>
        <dbReference type="EMBL" id="REL29369.1"/>
    </source>
</evidence>
<feature type="signal peptide" evidence="1">
    <location>
        <begin position="1"/>
        <end position="17"/>
    </location>
</feature>
<evidence type="ECO:0000256" key="1">
    <source>
        <dbReference type="SAM" id="SignalP"/>
    </source>
</evidence>